<dbReference type="GO" id="GO:0009966">
    <property type="term" value="P:regulation of signal transduction"/>
    <property type="evidence" value="ECO:0007669"/>
    <property type="project" value="InterPro"/>
</dbReference>
<evidence type="ECO:0000256" key="4">
    <source>
        <dbReference type="ARBA" id="ARBA00022729"/>
    </source>
</evidence>
<dbReference type="OrthoDB" id="5913609at2759"/>
<dbReference type="Gene3D" id="3.40.630.10">
    <property type="entry name" value="Zn peptidases"/>
    <property type="match status" value="1"/>
</dbReference>
<dbReference type="STRING" id="2018661.A0A2A2L5L8"/>
<dbReference type="SUPFAM" id="SSF53187">
    <property type="entry name" value="Zn-dependent exopeptidases"/>
    <property type="match status" value="1"/>
</dbReference>
<feature type="transmembrane region" description="Helical" evidence="10">
    <location>
        <begin position="389"/>
        <end position="410"/>
    </location>
</feature>
<keyword evidence="4" id="KW-0732">Signal</keyword>
<dbReference type="InterPro" id="IPR016574">
    <property type="entry name" value="Nicalin"/>
</dbReference>
<evidence type="ECO:0000313" key="12">
    <source>
        <dbReference type="EMBL" id="PAV81357.1"/>
    </source>
</evidence>
<organism evidence="12 13">
    <name type="scientific">Diploscapter pachys</name>
    <dbReference type="NCBI Taxonomy" id="2018661"/>
    <lineage>
        <taxon>Eukaryota</taxon>
        <taxon>Metazoa</taxon>
        <taxon>Ecdysozoa</taxon>
        <taxon>Nematoda</taxon>
        <taxon>Chromadorea</taxon>
        <taxon>Rhabditida</taxon>
        <taxon>Rhabditina</taxon>
        <taxon>Rhabditomorpha</taxon>
        <taxon>Rhabditoidea</taxon>
        <taxon>Rhabditidae</taxon>
        <taxon>Diploscapter</taxon>
    </lineage>
</organism>
<dbReference type="Pfam" id="PF04389">
    <property type="entry name" value="Peptidase_M28"/>
    <property type="match status" value="1"/>
</dbReference>
<evidence type="ECO:0000256" key="2">
    <source>
        <dbReference type="ARBA" id="ARBA00007717"/>
    </source>
</evidence>
<dbReference type="EMBL" id="LIAE01007184">
    <property type="protein sequence ID" value="PAV81357.1"/>
    <property type="molecule type" value="Genomic_DNA"/>
</dbReference>
<keyword evidence="3 10" id="KW-0812">Transmembrane</keyword>
<name>A0A2A2L5L8_9BILA</name>
<gene>
    <name evidence="12" type="ORF">WR25_09339</name>
</gene>
<keyword evidence="5" id="KW-0256">Endoplasmic reticulum</keyword>
<dbReference type="PROSITE" id="PS00018">
    <property type="entry name" value="EF_HAND_1"/>
    <property type="match status" value="1"/>
</dbReference>
<evidence type="ECO:0000256" key="10">
    <source>
        <dbReference type="SAM" id="Phobius"/>
    </source>
</evidence>
<keyword evidence="8" id="KW-0325">Glycoprotein</keyword>
<evidence type="ECO:0000256" key="3">
    <source>
        <dbReference type="ARBA" id="ARBA00022692"/>
    </source>
</evidence>
<accession>A0A2A2L5L8</accession>
<dbReference type="PANTHER" id="PTHR31826">
    <property type="entry name" value="NICALIN"/>
    <property type="match status" value="1"/>
</dbReference>
<evidence type="ECO:0000256" key="7">
    <source>
        <dbReference type="ARBA" id="ARBA00023136"/>
    </source>
</evidence>
<proteinExistence type="inferred from homology"/>
<dbReference type="Proteomes" id="UP000218231">
    <property type="component" value="Unassembled WGS sequence"/>
</dbReference>
<sequence>MEKRFLNEKTDLTVYVSPSTSNVPSILSDIESTGDSTATATAQLLHSLTANTFQFTSVDSQPADVLNYKPNNIIARLGSGERSSPTIAFVAHYDSHAAFPGVAVGSDSNGSGIVALLELLAILSPFYDKPSTKPQYNLVFVWTAGGKYNYQGARQFIDDFQEASQANDEKLEVAICLDTVGGVGPLRMHASKAPSDESAAGQLLKRLKAASPNKSIELVTKKINLGAPLMSWEHERFNVRRMPAVTLSRLETSDQDSRKSLLDTPSTVDVNSLMGNIRIIAEAVLGYMMPLTQAGSGANSDSQDKRVTADTQMLSKNSVDKHRVAHYIRQFATKPRSLADPEATGIVAQNIAAAARIYAVTTTMPVDLQEVRVWGVTKTRVLAERVKPAIFELVIATVVLVYLYIFFFVISKSQRIIENSVTVMRKSVA</sequence>
<comment type="subcellular location">
    <subcellularLocation>
        <location evidence="1">Endoplasmic reticulum membrane</location>
        <topology evidence="1">Single-pass membrane protein</topology>
    </subcellularLocation>
</comment>
<evidence type="ECO:0000259" key="11">
    <source>
        <dbReference type="Pfam" id="PF04389"/>
    </source>
</evidence>
<evidence type="ECO:0000313" key="13">
    <source>
        <dbReference type="Proteomes" id="UP000218231"/>
    </source>
</evidence>
<feature type="domain" description="Peptidase M28" evidence="11">
    <location>
        <begin position="72"/>
        <end position="247"/>
    </location>
</feature>
<comment type="caution">
    <text evidence="12">The sequence shown here is derived from an EMBL/GenBank/DDBJ whole genome shotgun (WGS) entry which is preliminary data.</text>
</comment>
<evidence type="ECO:0000256" key="1">
    <source>
        <dbReference type="ARBA" id="ARBA00004389"/>
    </source>
</evidence>
<comment type="similarity">
    <text evidence="2">Belongs to the nicastrin family.</text>
</comment>
<dbReference type="GO" id="GO:0005789">
    <property type="term" value="C:endoplasmic reticulum membrane"/>
    <property type="evidence" value="ECO:0007669"/>
    <property type="project" value="UniProtKB-SubCell"/>
</dbReference>
<evidence type="ECO:0000256" key="8">
    <source>
        <dbReference type="ARBA" id="ARBA00023180"/>
    </source>
</evidence>
<keyword evidence="6 10" id="KW-1133">Transmembrane helix</keyword>
<dbReference type="CDD" id="cd03882">
    <property type="entry name" value="M28_nicalin_like"/>
    <property type="match status" value="1"/>
</dbReference>
<evidence type="ECO:0000256" key="6">
    <source>
        <dbReference type="ARBA" id="ARBA00022989"/>
    </source>
</evidence>
<dbReference type="AlphaFoldDB" id="A0A2A2L5L8"/>
<dbReference type="InterPro" id="IPR007484">
    <property type="entry name" value="Peptidase_M28"/>
</dbReference>
<evidence type="ECO:0000256" key="9">
    <source>
        <dbReference type="ARBA" id="ARBA00034873"/>
    </source>
</evidence>
<protein>
    <recommendedName>
        <fullName evidence="9">BOS complex subunit NCLN</fullName>
    </recommendedName>
</protein>
<dbReference type="InterPro" id="IPR018247">
    <property type="entry name" value="EF_Hand_1_Ca_BS"/>
</dbReference>
<keyword evidence="7 10" id="KW-0472">Membrane</keyword>
<evidence type="ECO:0000256" key="5">
    <source>
        <dbReference type="ARBA" id="ARBA00022824"/>
    </source>
</evidence>
<reference evidence="12 13" key="1">
    <citation type="journal article" date="2017" name="Curr. Biol.">
        <title>Genome architecture and evolution of a unichromosomal asexual nematode.</title>
        <authorList>
            <person name="Fradin H."/>
            <person name="Zegar C."/>
            <person name="Gutwein M."/>
            <person name="Lucas J."/>
            <person name="Kovtun M."/>
            <person name="Corcoran D."/>
            <person name="Baugh L.R."/>
            <person name="Kiontke K."/>
            <person name="Gunsalus K."/>
            <person name="Fitch D.H."/>
            <person name="Piano F."/>
        </authorList>
    </citation>
    <scope>NUCLEOTIDE SEQUENCE [LARGE SCALE GENOMIC DNA]</scope>
    <source>
        <strain evidence="12">PF1309</strain>
    </source>
</reference>
<keyword evidence="13" id="KW-1185">Reference proteome</keyword>